<feature type="domain" description="SLH" evidence="1">
    <location>
        <begin position="617"/>
        <end position="680"/>
    </location>
</feature>
<protein>
    <recommendedName>
        <fullName evidence="1">SLH domain-containing protein</fullName>
    </recommendedName>
</protein>
<evidence type="ECO:0000259" key="1">
    <source>
        <dbReference type="PROSITE" id="PS51272"/>
    </source>
</evidence>
<dbReference type="RefSeq" id="WP_148456894.1">
    <property type="nucleotide sequence ID" value="NZ_VSDO01000005.1"/>
</dbReference>
<dbReference type="Proteomes" id="UP000325218">
    <property type="component" value="Unassembled WGS sequence"/>
</dbReference>
<dbReference type="PROSITE" id="PS51272">
    <property type="entry name" value="SLH"/>
    <property type="match status" value="2"/>
</dbReference>
<dbReference type="Pfam" id="PF00395">
    <property type="entry name" value="SLH"/>
    <property type="match status" value="1"/>
</dbReference>
<accession>A0A5D0CNP4</accession>
<keyword evidence="3" id="KW-1185">Reference proteome</keyword>
<dbReference type="OrthoDB" id="2652191at2"/>
<comment type="caution">
    <text evidence="2">The sequence shown here is derived from an EMBL/GenBank/DDBJ whole genome shotgun (WGS) entry which is preliminary data.</text>
</comment>
<feature type="domain" description="SLH" evidence="1">
    <location>
        <begin position="748"/>
        <end position="810"/>
    </location>
</feature>
<evidence type="ECO:0000313" key="3">
    <source>
        <dbReference type="Proteomes" id="UP000325218"/>
    </source>
</evidence>
<name>A0A5D0CNP4_9BACL</name>
<gene>
    <name evidence="2" type="ORF">FRY98_24020</name>
</gene>
<dbReference type="EMBL" id="VSDO01000005">
    <property type="protein sequence ID" value="TYA10844.1"/>
    <property type="molecule type" value="Genomic_DNA"/>
</dbReference>
<dbReference type="Pfam" id="PF16244">
    <property type="entry name" value="DUF4901"/>
    <property type="match status" value="2"/>
</dbReference>
<sequence>MSKKKADRYKFASRASFAGMIAISMAMPAGWAGAEGAGTRPHVHSFAAAKAEAGTSEGISLDHLSDEMKLKIASGEIPMPGTETPDPALAKFSKEQAVAKIKELFPDLKNAEAERIELGITNVYPRPANQMVWNISWSFRNGNTYHGFDSQVDAMTGDLISTYLSIPGDENETYYPPKLTREEALEQAKAFIAKAAPSLSLQDLKAGDTDVWGRTATLFGPVEYNFHFNVLHQGIPTSSEYVYIAIDGNGRVTSFSKSSDRPVYPEAAATIKQTEAEQLFKNQLNVELTYSPVYRNSEITDWVLAWKPTELSSYPLDAVTGKRFDYQGEDVSEAPRGYTPIPAGKKRFVPNNTGKELTADEAVKVVKQAVKIPEGRTLSYSRLDTDYMNPERKIWRLTWDGQDGKYNLNTPPAQTSAEVDASTGQLLEFQMEQYGVQTDGTTAASIAAQVPTLSKEAAKRRAFELVNQLVPRADIDYKLVEQEGEDHLTENKSGYRYSFRRFIKDIPVNNRELTLTLDLNGDLQYFGIGREPGLDKLNGDPATKIAKEEALKIFRDQYGAKLQYMQTGGHYVDNSYVKEKIRLAYVAEFKDPAKNGQVLDATSGRWITLYENGDGTGPQTEPTDLKGHRAEKDLSVLLQYRLISPDLNGQIKPDEEITAGEWLTMMAKAVNPYAENYGLDSPASSKAVSVVLADSPYYNGVVYAAERKWINPEEAFQAEAKLTREQLAVMLASMVKYNKMASFLTEDESLNSLSDKEEVKHKGEVALSMKLGLLQGQNGRFNPAGKVTRAEAASVIMTLVKLQGKIDQSVR</sequence>
<reference evidence="2 3" key="1">
    <citation type="submission" date="2019-08" db="EMBL/GenBank/DDBJ databases">
        <title>Genome sequencing of Paenibacillus faecis DSM 23593(T).</title>
        <authorList>
            <person name="Kook J.-K."/>
            <person name="Park S.-N."/>
            <person name="Lim Y.K."/>
        </authorList>
    </citation>
    <scope>NUCLEOTIDE SEQUENCE [LARGE SCALE GENOMIC DNA]</scope>
    <source>
        <strain evidence="2 3">DSM 23593</strain>
    </source>
</reference>
<dbReference type="InterPro" id="IPR001119">
    <property type="entry name" value="SLH_dom"/>
</dbReference>
<dbReference type="InterPro" id="IPR032599">
    <property type="entry name" value="YcdB/YcdC_rep_domain"/>
</dbReference>
<evidence type="ECO:0000313" key="2">
    <source>
        <dbReference type="EMBL" id="TYA10844.1"/>
    </source>
</evidence>
<dbReference type="AlphaFoldDB" id="A0A5D0CNP4"/>
<proteinExistence type="predicted"/>
<organism evidence="2 3">
    <name type="scientific">Paenibacillus faecis</name>
    <dbReference type="NCBI Taxonomy" id="862114"/>
    <lineage>
        <taxon>Bacteria</taxon>
        <taxon>Bacillati</taxon>
        <taxon>Bacillota</taxon>
        <taxon>Bacilli</taxon>
        <taxon>Bacillales</taxon>
        <taxon>Paenibacillaceae</taxon>
        <taxon>Paenibacillus</taxon>
    </lineage>
</organism>